<dbReference type="PANTHER" id="PTHR43116">
    <property type="entry name" value="PEPTIDE CHAIN RELEASE FACTOR 2"/>
    <property type="match status" value="1"/>
</dbReference>
<keyword evidence="2 4" id="KW-0488">Methylation</keyword>
<dbReference type="SMART" id="SM00937">
    <property type="entry name" value="PCRF"/>
    <property type="match status" value="1"/>
</dbReference>
<dbReference type="InterPro" id="IPR000352">
    <property type="entry name" value="Pep_chain_release_fac_I"/>
</dbReference>
<evidence type="ECO:0000256" key="6">
    <source>
        <dbReference type="SAM" id="Coils"/>
    </source>
</evidence>
<gene>
    <name evidence="4" type="primary">prfB</name>
    <name evidence="8" type="ordered locus">Thein_0694</name>
</gene>
<sequence>MTLNPAEIKMQIEKLEERISSLRGVFDPAAKRERLKELEKELVKEGFWDRKDAKEVLRERARLEDLLASWEKLEQEFEDTRVLFELGVEEDDEETLKEVKARLKNLEKTIEEEEVKLFLSGPHDASNAIVTIHAGAGGTEAQDWVEMLLRMYLRWAEKKGFKTRIIDILPGEEAGIKSVTFMVEGPYAYGHLKAESGIHRLVRISPFDASGRRHTSFASVSVIPEIEEDIQIEIRPEDLKIETMRASGHGGQHVNKTESAVRITHLPTGIVVQCQNERSQHRNKAIAMAILKARLYELERRKKEEERQKLYGEKKEIAWGSQIRSYVLQPYRLIKDHRTGVEVGNVEAVLDGDIDGFIRAYHLQKADSLEVQNREAVS</sequence>
<dbReference type="InterPro" id="IPR045853">
    <property type="entry name" value="Pep_chain_release_fac_I_sf"/>
</dbReference>
<dbReference type="Gene3D" id="3.30.70.1660">
    <property type="match status" value="1"/>
</dbReference>
<feature type="coiled-coil region" evidence="6">
    <location>
        <begin position="53"/>
        <end position="116"/>
    </location>
</feature>
<dbReference type="InterPro" id="IPR005139">
    <property type="entry name" value="PCRF"/>
</dbReference>
<organism evidence="8 9">
    <name type="scientific">Thermodesulfatator indicus (strain DSM 15286 / JCM 11887 / CIR29812)</name>
    <dbReference type="NCBI Taxonomy" id="667014"/>
    <lineage>
        <taxon>Bacteria</taxon>
        <taxon>Pseudomonadati</taxon>
        <taxon>Thermodesulfobacteriota</taxon>
        <taxon>Thermodesulfobacteria</taxon>
        <taxon>Thermodesulfobacteriales</taxon>
        <taxon>Thermodesulfatatoraceae</taxon>
        <taxon>Thermodesulfatator</taxon>
    </lineage>
</organism>
<dbReference type="Proteomes" id="UP000006793">
    <property type="component" value="Chromosome"/>
</dbReference>
<reference evidence="8 9" key="2">
    <citation type="journal article" date="2012" name="Stand. Genomic Sci.">
        <title>Complete genome sequence of the thermophilic sulfate-reducing ocean bacterium Thermodesulfatator indicus type strain (CIR29812(T)).</title>
        <authorList>
            <person name="Anderson I."/>
            <person name="Saunders E."/>
            <person name="Lapidus A."/>
            <person name="Nolan M."/>
            <person name="Lucas S."/>
            <person name="Tice H."/>
            <person name="Del Rio T.G."/>
            <person name="Cheng J.F."/>
            <person name="Han C."/>
            <person name="Tapia R."/>
            <person name="Goodwin L.A."/>
            <person name="Pitluck S."/>
            <person name="Liolios K."/>
            <person name="Mavromatis K."/>
            <person name="Pagani I."/>
            <person name="Ivanova N."/>
            <person name="Mikhailova N."/>
            <person name="Pati A."/>
            <person name="Chen A."/>
            <person name="Palaniappan K."/>
            <person name="Land M."/>
            <person name="Hauser L."/>
            <person name="Jeffries C.D."/>
            <person name="Chang Y.J."/>
            <person name="Brambilla E.M."/>
            <person name="Rohde M."/>
            <person name="Spring S."/>
            <person name="Goker M."/>
            <person name="Detter J.C."/>
            <person name="Woyke T."/>
            <person name="Bristow J."/>
            <person name="Eisen J.A."/>
            <person name="Markowitz V."/>
            <person name="Hugenholtz P."/>
            <person name="Kyrpides N.C."/>
            <person name="Klenk H.P."/>
        </authorList>
    </citation>
    <scope>NUCLEOTIDE SEQUENCE [LARGE SCALE GENOMIC DNA]</scope>
    <source>
        <strain evidence="9">DSM 15286 / JCM 11887 / CIR29812</strain>
    </source>
</reference>
<accession>F8AC19</accession>
<protein>
    <recommendedName>
        <fullName evidence="4 5">Peptide chain release factor 2</fullName>
        <shortName evidence="4">RF-2</shortName>
    </recommendedName>
</protein>
<dbReference type="Pfam" id="PF03462">
    <property type="entry name" value="PCRF"/>
    <property type="match status" value="1"/>
</dbReference>
<keyword evidence="9" id="KW-1185">Reference proteome</keyword>
<evidence type="ECO:0000313" key="8">
    <source>
        <dbReference type="EMBL" id="AEH44574.1"/>
    </source>
</evidence>
<dbReference type="Gene3D" id="1.20.58.410">
    <property type="entry name" value="Release factor"/>
    <property type="match status" value="1"/>
</dbReference>
<comment type="function">
    <text evidence="4">Peptide chain release factor 2 directs the termination of translation in response to the peptide chain termination codons UGA and UAA.</text>
</comment>
<dbReference type="AlphaFoldDB" id="F8AC19"/>
<dbReference type="InParanoid" id="F8AC19"/>
<dbReference type="OrthoDB" id="9806673at2"/>
<dbReference type="FunCoup" id="F8AC19">
    <property type="interactions" value="423"/>
</dbReference>
<dbReference type="HOGENOM" id="CLU_3423162_0_0_0"/>
<dbReference type="PANTHER" id="PTHR43116:SF3">
    <property type="entry name" value="CLASS I PEPTIDE CHAIN RELEASE FACTOR"/>
    <property type="match status" value="1"/>
</dbReference>
<evidence type="ECO:0000256" key="1">
    <source>
        <dbReference type="ARBA" id="ARBA00010835"/>
    </source>
</evidence>
<name>F8AC19_THEID</name>
<evidence type="ECO:0000256" key="5">
    <source>
        <dbReference type="NCBIfam" id="TIGR00020"/>
    </source>
</evidence>
<evidence type="ECO:0000259" key="7">
    <source>
        <dbReference type="PROSITE" id="PS00745"/>
    </source>
</evidence>
<dbReference type="EMBL" id="CP002683">
    <property type="protein sequence ID" value="AEH44574.1"/>
    <property type="molecule type" value="Genomic_DNA"/>
</dbReference>
<comment type="PTM">
    <text evidence="4">Methylated by PrmC. Methylation increases the termination efficiency of RF2.</text>
</comment>
<evidence type="ECO:0000256" key="4">
    <source>
        <dbReference type="HAMAP-Rule" id="MF_00094"/>
    </source>
</evidence>
<dbReference type="NCBIfam" id="TIGR00020">
    <property type="entry name" value="prfB"/>
    <property type="match status" value="1"/>
</dbReference>
<evidence type="ECO:0000256" key="2">
    <source>
        <dbReference type="ARBA" id="ARBA00022481"/>
    </source>
</evidence>
<proteinExistence type="inferred from homology"/>
<comment type="similarity">
    <text evidence="1 4">Belongs to the prokaryotic/mitochondrial release factor family.</text>
</comment>
<feature type="domain" description="Prokaryotic-type class I peptide chain release factors" evidence="7">
    <location>
        <begin position="245"/>
        <end position="261"/>
    </location>
</feature>
<keyword evidence="3 4" id="KW-0648">Protein biosynthesis</keyword>
<dbReference type="PaxDb" id="667014-Thein_0694"/>
<dbReference type="FunFam" id="3.30.160.20:FF:000010">
    <property type="entry name" value="Peptide chain release factor 2"/>
    <property type="match status" value="1"/>
</dbReference>
<dbReference type="Gene3D" id="3.30.160.20">
    <property type="match status" value="1"/>
</dbReference>
<dbReference type="GO" id="GO:0005737">
    <property type="term" value="C:cytoplasm"/>
    <property type="evidence" value="ECO:0007669"/>
    <property type="project" value="UniProtKB-SubCell"/>
</dbReference>
<dbReference type="eggNOG" id="COG1186">
    <property type="taxonomic scope" value="Bacteria"/>
</dbReference>
<dbReference type="PROSITE" id="PS00745">
    <property type="entry name" value="RF_PROK_I"/>
    <property type="match status" value="1"/>
</dbReference>
<dbReference type="SUPFAM" id="SSF75620">
    <property type="entry name" value="Release factor"/>
    <property type="match status" value="1"/>
</dbReference>
<keyword evidence="4" id="KW-0963">Cytoplasm</keyword>
<dbReference type="GO" id="GO:0016149">
    <property type="term" value="F:translation release factor activity, codon specific"/>
    <property type="evidence" value="ECO:0007669"/>
    <property type="project" value="UniProtKB-UniRule"/>
</dbReference>
<reference evidence="9" key="1">
    <citation type="submission" date="2011-04" db="EMBL/GenBank/DDBJ databases">
        <title>The complete genome of Thermodesulfatator indicus DSM 15286.</title>
        <authorList>
            <person name="Lucas S."/>
            <person name="Copeland A."/>
            <person name="Lapidus A."/>
            <person name="Bruce D."/>
            <person name="Goodwin L."/>
            <person name="Pitluck S."/>
            <person name="Peters L."/>
            <person name="Kyrpides N."/>
            <person name="Mavromatis K."/>
            <person name="Pagani I."/>
            <person name="Ivanova N."/>
            <person name="Saunders L."/>
            <person name="Detter J.C."/>
            <person name="Tapia R."/>
            <person name="Han C."/>
            <person name="Land M."/>
            <person name="Hauser L."/>
            <person name="Markowitz V."/>
            <person name="Cheng J.-F."/>
            <person name="Hugenholtz P."/>
            <person name="Woyke T."/>
            <person name="Wu D."/>
            <person name="Spring S."/>
            <person name="Schroeder M."/>
            <person name="Brambilla E."/>
            <person name="Klenk H.-P."/>
            <person name="Eisen J.A."/>
        </authorList>
    </citation>
    <scope>NUCLEOTIDE SEQUENCE [LARGE SCALE GENOMIC DNA]</scope>
    <source>
        <strain evidence="9">DSM 15286 / JCM 11887 / CIR29812</strain>
    </source>
</reference>
<dbReference type="InterPro" id="IPR004374">
    <property type="entry name" value="PrfB"/>
</dbReference>
<feature type="modified residue" description="N5-methylglutamine" evidence="4">
    <location>
        <position position="252"/>
    </location>
</feature>
<evidence type="ECO:0000256" key="3">
    <source>
        <dbReference type="ARBA" id="ARBA00022917"/>
    </source>
</evidence>
<dbReference type="KEGG" id="tid:Thein_0694"/>
<comment type="subcellular location">
    <subcellularLocation>
        <location evidence="4">Cytoplasm</location>
    </subcellularLocation>
</comment>
<dbReference type="Pfam" id="PF00472">
    <property type="entry name" value="RF-1"/>
    <property type="match status" value="1"/>
</dbReference>
<evidence type="ECO:0000313" key="9">
    <source>
        <dbReference type="Proteomes" id="UP000006793"/>
    </source>
</evidence>
<dbReference type="HAMAP" id="MF_00094">
    <property type="entry name" value="Rel_fac_2"/>
    <property type="match status" value="1"/>
</dbReference>
<dbReference type="RefSeq" id="WP_013907319.1">
    <property type="nucleotide sequence ID" value="NC_015681.1"/>
</dbReference>
<dbReference type="STRING" id="667014.Thein_0694"/>
<keyword evidence="6" id="KW-0175">Coiled coil</keyword>